<dbReference type="Proteomes" id="UP000533269">
    <property type="component" value="Unassembled WGS sequence"/>
</dbReference>
<sequence>MARTQTALVGELTALPEDDFLEAITQAVQHRHSAAHPSAITTALRAALLTEDDVQRLAGGPRSLRESLDDVHTDLRILTQAQRSVLDVEMLTSTAVAQALGRRGVNTREAASKLRTSGHLLGLPAGVGRSYTYPAFQLDYPHQRVHPVVAQINHALGALEDPWGVASWWVSPHPRLLNHAPLDLLSTPDEHDLLVLAGLRPATEASDAGGRRTTDEGGAREKGGVSELPIAAAAPPTAQATASRSGSTSTGRTRKTTTSNVTSDVTTGKRAAGTSTPGKTTPTSRAASA</sequence>
<protein>
    <recommendedName>
        <fullName evidence="4">Antitoxin Xre/MbcA/ParS-like toxin-binding domain-containing protein</fullName>
    </recommendedName>
</protein>
<feature type="compositionally biased region" description="Basic and acidic residues" evidence="1">
    <location>
        <begin position="209"/>
        <end position="224"/>
    </location>
</feature>
<proteinExistence type="predicted"/>
<dbReference type="EMBL" id="JACHVY010000007">
    <property type="protein sequence ID" value="MBB2903355.1"/>
    <property type="molecule type" value="Genomic_DNA"/>
</dbReference>
<evidence type="ECO:0008006" key="4">
    <source>
        <dbReference type="Google" id="ProtNLM"/>
    </source>
</evidence>
<dbReference type="AlphaFoldDB" id="A0A7W4TR10"/>
<gene>
    <name evidence="2" type="ORF">FHR75_004197</name>
</gene>
<reference evidence="2 3" key="1">
    <citation type="submission" date="2020-08" db="EMBL/GenBank/DDBJ databases">
        <title>The Agave Microbiome: Exploring the role of microbial communities in plant adaptations to desert environments.</title>
        <authorList>
            <person name="Partida-Martinez L.P."/>
        </authorList>
    </citation>
    <scope>NUCLEOTIDE SEQUENCE [LARGE SCALE GENOMIC DNA]</scope>
    <source>
        <strain evidence="2 3">AS2.23</strain>
    </source>
</reference>
<evidence type="ECO:0000256" key="1">
    <source>
        <dbReference type="SAM" id="MobiDB-lite"/>
    </source>
</evidence>
<evidence type="ECO:0000313" key="2">
    <source>
        <dbReference type="EMBL" id="MBB2903355.1"/>
    </source>
</evidence>
<comment type="caution">
    <text evidence="2">The sequence shown here is derived from an EMBL/GenBank/DDBJ whole genome shotgun (WGS) entry which is preliminary data.</text>
</comment>
<accession>A0A7W4TR10</accession>
<dbReference type="RefSeq" id="WP_183392971.1">
    <property type="nucleotide sequence ID" value="NZ_JACHVY010000007.1"/>
</dbReference>
<evidence type="ECO:0000313" key="3">
    <source>
        <dbReference type="Proteomes" id="UP000533269"/>
    </source>
</evidence>
<name>A0A7W4TR10_KINRA</name>
<reference evidence="2 3" key="2">
    <citation type="submission" date="2020-08" db="EMBL/GenBank/DDBJ databases">
        <authorList>
            <person name="Partida-Martinez L."/>
            <person name="Huntemann M."/>
            <person name="Clum A."/>
            <person name="Wang J."/>
            <person name="Palaniappan K."/>
            <person name="Ritter S."/>
            <person name="Chen I.-M."/>
            <person name="Stamatis D."/>
            <person name="Reddy T."/>
            <person name="O'Malley R."/>
            <person name="Daum C."/>
            <person name="Shapiro N."/>
            <person name="Ivanova N."/>
            <person name="Kyrpides N."/>
            <person name="Woyke T."/>
        </authorList>
    </citation>
    <scope>NUCLEOTIDE SEQUENCE [LARGE SCALE GENOMIC DNA]</scope>
    <source>
        <strain evidence="2 3">AS2.23</strain>
    </source>
</reference>
<feature type="region of interest" description="Disordered" evidence="1">
    <location>
        <begin position="204"/>
        <end position="289"/>
    </location>
</feature>
<organism evidence="2 3">
    <name type="scientific">Kineococcus radiotolerans</name>
    <dbReference type="NCBI Taxonomy" id="131568"/>
    <lineage>
        <taxon>Bacteria</taxon>
        <taxon>Bacillati</taxon>
        <taxon>Actinomycetota</taxon>
        <taxon>Actinomycetes</taxon>
        <taxon>Kineosporiales</taxon>
        <taxon>Kineosporiaceae</taxon>
        <taxon>Kineococcus</taxon>
    </lineage>
</organism>
<feature type="compositionally biased region" description="Low complexity" evidence="1">
    <location>
        <begin position="231"/>
        <end position="289"/>
    </location>
</feature>